<gene>
    <name evidence="1" type="ORF">PC9H_006078</name>
</gene>
<name>A0A8H6ZVI6_PLEOS</name>
<dbReference type="EMBL" id="JACETU010000004">
    <property type="protein sequence ID" value="KAF7430373.1"/>
    <property type="molecule type" value="Genomic_DNA"/>
</dbReference>
<dbReference type="RefSeq" id="XP_036631651.1">
    <property type="nucleotide sequence ID" value="XM_036775632.1"/>
</dbReference>
<proteinExistence type="predicted"/>
<sequence>MPRHKVVVINFESLLTSIRLHMPESLLKATEAEVPRLDDVLQDLNGFVGTQTESGARVFINQWLIAVKRILRNEFAAFVWTELCLSSASAQPVHIEEDNQTTFLTGVIDYGLASMRITMVEEEETVMQQRISIMNELQTKRIVGVFGQHRVTFVIIEAKNDRERLETHIPQVALQCVALEEEWTEGGSKIVAFCLANSKRWMFGVVDRVSGRIFHTKEQNVTQDLLQILLGLVFWASNSSQDILITILLAIKACVQ</sequence>
<dbReference type="Proteomes" id="UP000623687">
    <property type="component" value="Unassembled WGS sequence"/>
</dbReference>
<evidence type="ECO:0000313" key="2">
    <source>
        <dbReference type="Proteomes" id="UP000623687"/>
    </source>
</evidence>
<evidence type="ECO:0000313" key="1">
    <source>
        <dbReference type="EMBL" id="KAF7430373.1"/>
    </source>
</evidence>
<comment type="caution">
    <text evidence="1">The sequence shown here is derived from an EMBL/GenBank/DDBJ whole genome shotgun (WGS) entry which is preliminary data.</text>
</comment>
<organism evidence="1 2">
    <name type="scientific">Pleurotus ostreatus</name>
    <name type="common">Oyster mushroom</name>
    <name type="synonym">White-rot fungus</name>
    <dbReference type="NCBI Taxonomy" id="5322"/>
    <lineage>
        <taxon>Eukaryota</taxon>
        <taxon>Fungi</taxon>
        <taxon>Dikarya</taxon>
        <taxon>Basidiomycota</taxon>
        <taxon>Agaricomycotina</taxon>
        <taxon>Agaricomycetes</taxon>
        <taxon>Agaricomycetidae</taxon>
        <taxon>Agaricales</taxon>
        <taxon>Pleurotineae</taxon>
        <taxon>Pleurotaceae</taxon>
        <taxon>Pleurotus</taxon>
    </lineage>
</organism>
<dbReference type="GeneID" id="59375896"/>
<reference evidence="1" key="1">
    <citation type="submission" date="2019-07" db="EMBL/GenBank/DDBJ databases">
        <authorList>
            <person name="Palmer J.M."/>
        </authorList>
    </citation>
    <scope>NUCLEOTIDE SEQUENCE</scope>
    <source>
        <strain evidence="1">PC9</strain>
    </source>
</reference>
<dbReference type="VEuPathDB" id="FungiDB:PC9H_006078"/>
<dbReference type="OrthoDB" id="3071123at2759"/>
<dbReference type="AlphaFoldDB" id="A0A8H6ZVI6"/>
<keyword evidence="2" id="KW-1185">Reference proteome</keyword>
<protein>
    <submittedName>
        <fullName evidence="1">Uncharacterized protein</fullName>
    </submittedName>
</protein>
<accession>A0A8H6ZVI6</accession>